<evidence type="ECO:0000259" key="2">
    <source>
        <dbReference type="Pfam" id="PF00781"/>
    </source>
</evidence>
<proteinExistence type="predicted"/>
<keyword evidence="3" id="KW-0808">Transferase</keyword>
<organism evidence="3 4">
    <name type="scientific">Pendulispora albinea</name>
    <dbReference type="NCBI Taxonomy" id="2741071"/>
    <lineage>
        <taxon>Bacteria</taxon>
        <taxon>Pseudomonadati</taxon>
        <taxon>Myxococcota</taxon>
        <taxon>Myxococcia</taxon>
        <taxon>Myxococcales</taxon>
        <taxon>Sorangiineae</taxon>
        <taxon>Pendulisporaceae</taxon>
        <taxon>Pendulispora</taxon>
    </lineage>
</organism>
<gene>
    <name evidence="3" type="ORF">LZC94_11280</name>
</gene>
<protein>
    <submittedName>
        <fullName evidence="3">Sphingosine kinase</fullName>
    </submittedName>
</protein>
<dbReference type="RefSeq" id="WP_394827477.1">
    <property type="nucleotide sequence ID" value="NZ_CP089984.1"/>
</dbReference>
<dbReference type="Gene3D" id="3.40.50.10330">
    <property type="entry name" value="Probable inorganic polyphosphate/atp-NAD kinase, domain 1"/>
    <property type="match status" value="1"/>
</dbReference>
<feature type="region of interest" description="Disordered" evidence="1">
    <location>
        <begin position="1"/>
        <end position="20"/>
    </location>
</feature>
<dbReference type="EMBL" id="CP089984">
    <property type="protein sequence ID" value="WXB17834.1"/>
    <property type="molecule type" value="Genomic_DNA"/>
</dbReference>
<evidence type="ECO:0000313" key="4">
    <source>
        <dbReference type="Proteomes" id="UP001370348"/>
    </source>
</evidence>
<sequence>MSGIGVVLNPRSRRNSRDPRAARRLARALGDHGILREARSIDELHRIAEDFQRLKIDVLGISGGDGTNHVTITGFINVYNGSALPQLAFLRGGTMNTVANSVGIRRGKPEGLLGRLIRDYAERATRPLLNVERHVMRIGEHYGFLFGTGVVHGFLAEYYRGGDPTPLVAAKTLARGVGSTLVGGEMIRRMAQPFRGQVTFADGTRWEKRDFLAVAGGTIDQIGLGFRPFYRYAERPQSFHMLGITASPMGFVRELPRIWRAEPMRAGKTLEATSDRAYIESADGTMRYMIDGDLHELRGELPIAVGPRVKIVVGSEE</sequence>
<dbReference type="GO" id="GO:0016301">
    <property type="term" value="F:kinase activity"/>
    <property type="evidence" value="ECO:0007669"/>
    <property type="project" value="UniProtKB-KW"/>
</dbReference>
<feature type="domain" description="DAGKc" evidence="2">
    <location>
        <begin position="6"/>
        <end position="122"/>
    </location>
</feature>
<dbReference type="InterPro" id="IPR001206">
    <property type="entry name" value="Diacylglycerol_kinase_cat_dom"/>
</dbReference>
<dbReference type="InterPro" id="IPR016064">
    <property type="entry name" value="NAD/diacylglycerol_kinase_sf"/>
</dbReference>
<dbReference type="Pfam" id="PF00781">
    <property type="entry name" value="DAGK_cat"/>
    <property type="match status" value="1"/>
</dbReference>
<dbReference type="InterPro" id="IPR017438">
    <property type="entry name" value="ATP-NAD_kinase_N"/>
</dbReference>
<evidence type="ECO:0000313" key="3">
    <source>
        <dbReference type="EMBL" id="WXB17834.1"/>
    </source>
</evidence>
<dbReference type="Proteomes" id="UP001370348">
    <property type="component" value="Chromosome"/>
</dbReference>
<name>A0ABZ2M6A1_9BACT</name>
<reference evidence="3 4" key="1">
    <citation type="submission" date="2021-12" db="EMBL/GenBank/DDBJ databases">
        <title>Discovery of the Pendulisporaceae a myxobacterial family with distinct sporulation behavior and unique specialized metabolism.</title>
        <authorList>
            <person name="Garcia R."/>
            <person name="Popoff A."/>
            <person name="Bader C.D."/>
            <person name="Loehr J."/>
            <person name="Walesch S."/>
            <person name="Walt C."/>
            <person name="Boldt J."/>
            <person name="Bunk B."/>
            <person name="Haeckl F.J.F.P.J."/>
            <person name="Gunesch A.P."/>
            <person name="Birkelbach J."/>
            <person name="Nuebel U."/>
            <person name="Pietschmann T."/>
            <person name="Bach T."/>
            <person name="Mueller R."/>
        </authorList>
    </citation>
    <scope>NUCLEOTIDE SEQUENCE [LARGE SCALE GENOMIC DNA]</scope>
    <source>
        <strain evidence="3 4">MSr11954</strain>
    </source>
</reference>
<dbReference type="SUPFAM" id="SSF111331">
    <property type="entry name" value="NAD kinase/diacylglycerol kinase-like"/>
    <property type="match status" value="1"/>
</dbReference>
<evidence type="ECO:0000256" key="1">
    <source>
        <dbReference type="SAM" id="MobiDB-lite"/>
    </source>
</evidence>
<keyword evidence="3" id="KW-0418">Kinase</keyword>
<keyword evidence="4" id="KW-1185">Reference proteome</keyword>
<accession>A0ABZ2M6A1</accession>